<dbReference type="InterPro" id="IPR004871">
    <property type="entry name" value="RSE1/DDB1/CPSF1_C"/>
</dbReference>
<dbReference type="EMBL" id="JNVN01001988">
    <property type="protein sequence ID" value="KHJ32565.1"/>
    <property type="molecule type" value="Genomic_DNA"/>
</dbReference>
<feature type="region of interest" description="Disordered" evidence="10">
    <location>
        <begin position="204"/>
        <end position="232"/>
    </location>
</feature>
<evidence type="ECO:0000256" key="1">
    <source>
        <dbReference type="ARBA" id="ARBA00004123"/>
    </source>
</evidence>
<dbReference type="Pfam" id="PF10433">
    <property type="entry name" value="Beta-prop_RSE1_1st"/>
    <property type="match status" value="1"/>
</dbReference>
<feature type="domain" description="RSE1/DDB1/CPSF1 C-terminal" evidence="11">
    <location>
        <begin position="1051"/>
        <end position="1398"/>
    </location>
</feature>
<dbReference type="FunFam" id="2.130.10.10:FF:000625">
    <property type="entry name" value="mRNA cleavage and polyadenylation factor subunit"/>
    <property type="match status" value="1"/>
</dbReference>
<dbReference type="GO" id="GO:0003723">
    <property type="term" value="F:RNA binding"/>
    <property type="evidence" value="ECO:0007669"/>
    <property type="project" value="UniProtKB-KW"/>
</dbReference>
<proteinExistence type="inferred from homology"/>
<reference evidence="14 15" key="1">
    <citation type="journal article" date="2014" name="BMC Genomics">
        <title>Adaptive genomic structural variation in the grape powdery mildew pathogen, Erysiphe necator.</title>
        <authorList>
            <person name="Jones L."/>
            <person name="Riaz S."/>
            <person name="Morales-Cruz A."/>
            <person name="Amrine K.C."/>
            <person name="McGuire B."/>
            <person name="Gubler W.D."/>
            <person name="Walker M.A."/>
            <person name="Cantu D."/>
        </authorList>
    </citation>
    <scope>NUCLEOTIDE SEQUENCE [LARGE SCALE GENOMIC DNA]</scope>
    <source>
        <strain evidence="15">c</strain>
    </source>
</reference>
<dbReference type="Gene3D" id="2.130.10.10">
    <property type="entry name" value="YVTN repeat-like/Quinoprotein amine dehydrogenase"/>
    <property type="match status" value="2"/>
</dbReference>
<feature type="domain" description="RSE1/DDB1/CPSF1 first beta-propeller" evidence="12">
    <location>
        <begin position="90"/>
        <end position="459"/>
    </location>
</feature>
<dbReference type="STRING" id="52586.A0A0B1P5E9"/>
<organism evidence="14 15">
    <name type="scientific">Uncinula necator</name>
    <name type="common">Grape powdery mildew</name>
    <dbReference type="NCBI Taxonomy" id="52586"/>
    <lineage>
        <taxon>Eukaryota</taxon>
        <taxon>Fungi</taxon>
        <taxon>Dikarya</taxon>
        <taxon>Ascomycota</taxon>
        <taxon>Pezizomycotina</taxon>
        <taxon>Leotiomycetes</taxon>
        <taxon>Erysiphales</taxon>
        <taxon>Erysiphaceae</taxon>
        <taxon>Erysiphe</taxon>
    </lineage>
</organism>
<dbReference type="FunFam" id="2.130.10.10:FF:000788">
    <property type="entry name" value="mRNA cleavage and polyadenylation factor subunit"/>
    <property type="match status" value="1"/>
</dbReference>
<evidence type="ECO:0000313" key="15">
    <source>
        <dbReference type="Proteomes" id="UP000030854"/>
    </source>
</evidence>
<evidence type="ECO:0000313" key="14">
    <source>
        <dbReference type="EMBL" id="KHJ32565.1"/>
    </source>
</evidence>
<feature type="compositionally biased region" description="Basic and acidic residues" evidence="10">
    <location>
        <begin position="212"/>
        <end position="221"/>
    </location>
</feature>
<dbReference type="InterPro" id="IPR050358">
    <property type="entry name" value="RSE1/DDB1/CFT1"/>
</dbReference>
<protein>
    <recommendedName>
        <fullName evidence="8">Protein CFT1</fullName>
    </recommendedName>
    <alternativeName>
        <fullName evidence="9">Cleavage factor two protein 1</fullName>
    </alternativeName>
    <alternativeName>
        <fullName evidence="7">Protein cft1</fullName>
    </alternativeName>
</protein>
<keyword evidence="3" id="KW-0694">RNA-binding</keyword>
<feature type="domain" description="RSE1/DDB1/CPSF1 second beta-propeller" evidence="13">
    <location>
        <begin position="582"/>
        <end position="982"/>
    </location>
</feature>
<dbReference type="HOGENOM" id="CLU_002414_2_1_1"/>
<dbReference type="InterPro" id="IPR018846">
    <property type="entry name" value="Beta-prop_RSE1/DDB1/CPSF1_1st"/>
</dbReference>
<sequence length="1433" mass="157662">MQCYTELTPPSAVTHSLILPLTSADSNNLVVAKTSHLQIFTIKTISAGDDSSFREITENCEINDTQINDTGVVESTTGEDSARSGRVRRTKLVLIAEYPLSGTVTSLARVKLQSSKSGGDSLLVGTRDAKLSLAEWDPSRSELSTISIHYYEQDDLHNSPWAPALKDSVSYLTADPGSRCAALKFGLRSLAILPFKQGDEDVHMDDWEDGLDESRSAEKSSTKTTNGNITKEETPYSPSFILQLPSLDSILHTPIHLAFLYEYREPTFGILASTNSPSASLLFERKDILTYMVFTLDLHQRASTTILSVSGLPYDLTQIVPLPAPVGGALLIGSNELIHIDQAGKVNGVAVNMFAKQCNSLNLYDQSELEIGLEGCKIEQFSIESGEMIIILQSGQIAILNFHVDGRSVSGLRIRPVSENAGGFLILAQASCTCLLGPNALFIGSEFTDSVVLGWDRKSNQTTRQKHFLEFSEGSDDISLEDDDDDVDDDLYGDGQSVIASINNGDVSDLENNKAGDYIFYIDDTMINIGPISDITFAKSSSQIAKIPSNNMEHICGQLDMVISIGKERAGSLAIIHENIHPEVIKEIHFPETRGIWTINVKKPTDKSNEISRNKDNLKTDFRLQEEYDRLMIISKEPEEGSKVSDVYALGSANFEALTGTEFEPEAGATIEASTLGNGLRIIQVLKSEVRSYDGDLGLAQIIPMYDDDTGAEPKILSASFADPFLLLVRDDFSIYVAQCDENNELEEIEKLEKSLQTTKWVAGCLYNDHTGVFSLEKSDENSASRQNVMLFLLSAAGGLHIYALTDLSNAVYIAEGLCFIPPILSADFVARRAATRESLVEILVADLGDEVFKSPYLILRSLYDDLTIYEPFRIKHSSSLINLSTNLRFLKISNPHLAKNTVELSEIVSSPMKSITNIGGYSTVFLPGASPSMILKNSKSIPKVISLQSSGVQGMSSFHTAGCERGFIYADIEGIVRIAQLPSNTSFVELGKSLQKIELGEEVHAVTYYPPMECYVVATSSKVEFEIPKDDDHHREWAREDISFKPTVEQSFIKLINPINWSIIQTIELEPCESILCVKTLSLEISEITNERKQLITVGTAVCKGEDLPTKGRIYVYDIVTAVPEPGRPETNKRLKQVAKEDIGRGAVTAVSEIGTQGFMLVSQGQKCMVRGLKEDGSLLPVAFMDMNCYVTCIKELRGTGLCVFSDVIKGVWFAGYTEEPYKMMLFGKSAKNFEVIAAELLPDGKELYIVVADVNCNLHILEYDPEHPKSIQGHLLLHRATFSLGGHFPTKLTLLPRTKAPALNLSNLHTASNSTETTNAQDYHVITTSSTGCISVLLPLSEFQYRRLSTLTTHLANTLSHPLGLNPKMYRIDRDAPDSMAGSRTVVDGTLLSRWMELGSQKRAEVAGRVGIDVDQIRDDLVDLQCGLRYL</sequence>
<evidence type="ECO:0000256" key="4">
    <source>
        <dbReference type="ARBA" id="ARBA00023242"/>
    </source>
</evidence>
<dbReference type="GO" id="GO:0006397">
    <property type="term" value="P:mRNA processing"/>
    <property type="evidence" value="ECO:0007669"/>
    <property type="project" value="UniProtKB-KW"/>
</dbReference>
<evidence type="ECO:0000259" key="13">
    <source>
        <dbReference type="Pfam" id="PF23726"/>
    </source>
</evidence>
<evidence type="ECO:0000256" key="5">
    <source>
        <dbReference type="ARBA" id="ARBA00037232"/>
    </source>
</evidence>
<comment type="subcellular location">
    <subcellularLocation>
        <location evidence="1">Nucleus</location>
    </subcellularLocation>
</comment>
<dbReference type="Pfam" id="PF23726">
    <property type="entry name" value="Beta-prop_RSE1_2nd"/>
    <property type="match status" value="1"/>
</dbReference>
<evidence type="ECO:0000259" key="11">
    <source>
        <dbReference type="Pfam" id="PF03178"/>
    </source>
</evidence>
<evidence type="ECO:0000256" key="2">
    <source>
        <dbReference type="ARBA" id="ARBA00022664"/>
    </source>
</evidence>
<dbReference type="InterPro" id="IPR015943">
    <property type="entry name" value="WD40/YVTN_repeat-like_dom_sf"/>
</dbReference>
<dbReference type="PANTHER" id="PTHR10644">
    <property type="entry name" value="DNA REPAIR/RNA PROCESSING CPSF FAMILY"/>
    <property type="match status" value="1"/>
</dbReference>
<comment type="caution">
    <text evidence="14">The sequence shown here is derived from an EMBL/GenBank/DDBJ whole genome shotgun (WGS) entry which is preliminary data.</text>
</comment>
<name>A0A0B1P5E9_UNCNE</name>
<evidence type="ECO:0000256" key="7">
    <source>
        <dbReference type="ARBA" id="ARBA00039187"/>
    </source>
</evidence>
<keyword evidence="2" id="KW-0507">mRNA processing</keyword>
<accession>A0A0B1P5E9</accession>
<dbReference type="InterPro" id="IPR058543">
    <property type="entry name" value="Beta-prop_RSE1/DDB1/CPSF1_2nd"/>
</dbReference>
<dbReference type="GO" id="GO:0005634">
    <property type="term" value="C:nucleus"/>
    <property type="evidence" value="ECO:0007669"/>
    <property type="project" value="UniProtKB-SubCell"/>
</dbReference>
<keyword evidence="4" id="KW-0539">Nucleus</keyword>
<evidence type="ECO:0000256" key="3">
    <source>
        <dbReference type="ARBA" id="ARBA00022884"/>
    </source>
</evidence>
<evidence type="ECO:0000256" key="10">
    <source>
        <dbReference type="SAM" id="MobiDB-lite"/>
    </source>
</evidence>
<dbReference type="OMA" id="PMTKFKL"/>
<evidence type="ECO:0000256" key="6">
    <source>
        <dbReference type="ARBA" id="ARBA00038304"/>
    </source>
</evidence>
<comment type="similarity">
    <text evidence="6">Belongs to the CFT1 family.</text>
</comment>
<gene>
    <name evidence="14" type="ORF">EV44_g4879</name>
</gene>
<evidence type="ECO:0000259" key="12">
    <source>
        <dbReference type="Pfam" id="PF10433"/>
    </source>
</evidence>
<dbReference type="Pfam" id="PF03178">
    <property type="entry name" value="CPSF_A"/>
    <property type="match status" value="1"/>
</dbReference>
<keyword evidence="15" id="KW-1185">Reference proteome</keyword>
<comment type="function">
    <text evidence="5">RNA-binding component of the cleavage and polyadenylation factor (CPF) complex, which plays a key role in polyadenylation-dependent pre-mRNA 3'-end formation and cooperates with cleavage factors including the CFIA complex and NAB4/CFIB. Involved in poly(A) site recognition. May be involved in coupling transcription termination and mRNA 3'-end formation.</text>
</comment>
<evidence type="ECO:0000256" key="8">
    <source>
        <dbReference type="ARBA" id="ARBA00039443"/>
    </source>
</evidence>
<dbReference type="Proteomes" id="UP000030854">
    <property type="component" value="Unassembled WGS sequence"/>
</dbReference>
<evidence type="ECO:0000256" key="9">
    <source>
        <dbReference type="ARBA" id="ARBA00041264"/>
    </source>
</evidence>